<evidence type="ECO:0000256" key="5">
    <source>
        <dbReference type="SAM" id="Coils"/>
    </source>
</evidence>
<dbReference type="EMBL" id="NIVC01001313">
    <property type="protein sequence ID" value="PAA69543.1"/>
    <property type="molecule type" value="Genomic_DNA"/>
</dbReference>
<evidence type="ECO:0000313" key="9">
    <source>
        <dbReference type="Proteomes" id="UP000215902"/>
    </source>
</evidence>
<dbReference type="GO" id="GO:0006897">
    <property type="term" value="P:endocytosis"/>
    <property type="evidence" value="ECO:0007669"/>
    <property type="project" value="InterPro"/>
</dbReference>
<dbReference type="PROSITE" id="PS50178">
    <property type="entry name" value="ZF_FYVE"/>
    <property type="match status" value="1"/>
</dbReference>
<dbReference type="GO" id="GO:0008270">
    <property type="term" value="F:zinc ion binding"/>
    <property type="evidence" value="ECO:0007669"/>
    <property type="project" value="UniProtKB-KW"/>
</dbReference>
<dbReference type="InterPro" id="IPR013083">
    <property type="entry name" value="Znf_RING/FYVE/PHD"/>
</dbReference>
<reference evidence="8 9" key="1">
    <citation type="submission" date="2017-06" db="EMBL/GenBank/DDBJ databases">
        <title>A platform for efficient transgenesis in Macrostomum lignano, a flatworm model organism for stem cell research.</title>
        <authorList>
            <person name="Berezikov E."/>
        </authorList>
    </citation>
    <scope>NUCLEOTIDE SEQUENCE [LARGE SCALE GENOMIC DNA]</scope>
    <source>
        <strain evidence="8">DV1</strain>
        <tissue evidence="8">Whole organism</tissue>
    </source>
</reference>
<dbReference type="InterPro" id="IPR003914">
    <property type="entry name" value="Rabaptin"/>
</dbReference>
<gene>
    <name evidence="7" type="ORF">BOX15_Mlig011610g1</name>
    <name evidence="8" type="ORF">BOX15_Mlig011610g2</name>
</gene>
<dbReference type="Proteomes" id="UP000215902">
    <property type="component" value="Unassembled WGS sequence"/>
</dbReference>
<keyword evidence="3" id="KW-0862">Zinc</keyword>
<keyword evidence="1" id="KW-0479">Metal-binding</keyword>
<dbReference type="Gene3D" id="1.20.5.730">
    <property type="entry name" value="Single helix bin"/>
    <property type="match status" value="1"/>
</dbReference>
<sequence>SFFMDSAEQQQSNEYANKSRKFIPLASSSALSSSCPNIKIGNTSSGSSDCLINTRDDQQQHRWQSLTNFTGDGFSKSQSMMVAAAAAAARCLMCQSWRAEIRRLRSAQHQAEADAAAEAAGRQREAARAAELADALERLDSACRRSDAAHVEKLDDLSKQLSEASARVTKLRDQLDACRSGLGDQLSCLIRDRDQLQDGIDQLQGWYDDLLASGRDSADKLRQGLLEDIPAAADELQVLVLKLKEDLISERVNREHLERRYKSEADFERQKLLSESEQLRQTQECLQAETDRCDRLRSELAKERSAKEAAQSQLSSLQEKSREVAANLRASEAELKARTARLETDNAELRHRVTCLQTELQNSESVQKDFVELSQSLQMQLENLRQQESQVRWQFVEDASNCGACGRGLSLTVKPRRCLHCVKLFCQDCTAKTVTSGPSKRQANVCEFCHTLVVKDAVPYFSVRAPANK</sequence>
<evidence type="ECO:0000256" key="4">
    <source>
        <dbReference type="PROSITE-ProRule" id="PRU00091"/>
    </source>
</evidence>
<dbReference type="InterPro" id="IPR015390">
    <property type="entry name" value="Rabaptin_Rab5-bd_dom"/>
</dbReference>
<keyword evidence="9" id="KW-1185">Reference proteome</keyword>
<dbReference type="OrthoDB" id="79871at2759"/>
<evidence type="ECO:0000256" key="1">
    <source>
        <dbReference type="ARBA" id="ARBA00022723"/>
    </source>
</evidence>
<evidence type="ECO:0000313" key="7">
    <source>
        <dbReference type="EMBL" id="PAA69543.1"/>
    </source>
</evidence>
<dbReference type="InterPro" id="IPR011011">
    <property type="entry name" value="Znf_FYVE_PHD"/>
</dbReference>
<comment type="caution">
    <text evidence="8">The sequence shown here is derived from an EMBL/GenBank/DDBJ whole genome shotgun (WGS) entry which is preliminary data.</text>
</comment>
<proteinExistence type="predicted"/>
<dbReference type="SUPFAM" id="SSF57903">
    <property type="entry name" value="FYVE/PHD zinc finger"/>
    <property type="match status" value="1"/>
</dbReference>
<feature type="domain" description="FYVE-type" evidence="6">
    <location>
        <begin position="396"/>
        <end position="454"/>
    </location>
</feature>
<protein>
    <recommendedName>
        <fullName evidence="6">FYVE-type domain-containing protein</fullName>
    </recommendedName>
</protein>
<dbReference type="InterPro" id="IPR000306">
    <property type="entry name" value="Znf_FYVE"/>
</dbReference>
<name>A0A267G9Q8_9PLAT</name>
<evidence type="ECO:0000256" key="2">
    <source>
        <dbReference type="ARBA" id="ARBA00022771"/>
    </source>
</evidence>
<keyword evidence="2 4" id="KW-0863">Zinc-finger</keyword>
<evidence type="ECO:0000259" key="6">
    <source>
        <dbReference type="PROSITE" id="PS50178"/>
    </source>
</evidence>
<dbReference type="InterPro" id="IPR017455">
    <property type="entry name" value="Znf_FYVE-rel"/>
</dbReference>
<evidence type="ECO:0000256" key="3">
    <source>
        <dbReference type="ARBA" id="ARBA00022833"/>
    </source>
</evidence>
<dbReference type="Pfam" id="PF01363">
    <property type="entry name" value="FYVE"/>
    <property type="match status" value="1"/>
</dbReference>
<dbReference type="PANTHER" id="PTHR31179:SF7">
    <property type="entry name" value="FYVE-TYPE DOMAIN-CONTAINING PROTEIN"/>
    <property type="match status" value="1"/>
</dbReference>
<dbReference type="SUPFAM" id="SSF103652">
    <property type="entry name" value="G protein-binding domain"/>
    <property type="match status" value="1"/>
</dbReference>
<organism evidence="8 9">
    <name type="scientific">Macrostomum lignano</name>
    <dbReference type="NCBI Taxonomy" id="282301"/>
    <lineage>
        <taxon>Eukaryota</taxon>
        <taxon>Metazoa</taxon>
        <taxon>Spiralia</taxon>
        <taxon>Lophotrochozoa</taxon>
        <taxon>Platyhelminthes</taxon>
        <taxon>Rhabditophora</taxon>
        <taxon>Macrostomorpha</taxon>
        <taxon>Macrostomida</taxon>
        <taxon>Macrostomidae</taxon>
        <taxon>Macrostomum</taxon>
    </lineage>
</organism>
<dbReference type="PANTHER" id="PTHR31179">
    <property type="entry name" value="RAB GTPASE-BINDING EFFECTOR PROTEIN"/>
    <property type="match status" value="1"/>
</dbReference>
<dbReference type="SMART" id="SM00064">
    <property type="entry name" value="FYVE"/>
    <property type="match status" value="1"/>
</dbReference>
<dbReference type="STRING" id="282301.A0A267G9Q8"/>
<keyword evidence="5" id="KW-0175">Coiled coil</keyword>
<dbReference type="AlphaFoldDB" id="A0A267G9Q8"/>
<dbReference type="Pfam" id="PF09311">
    <property type="entry name" value="Rab5-bind"/>
    <property type="match status" value="1"/>
</dbReference>
<feature type="coiled-coil region" evidence="5">
    <location>
        <begin position="269"/>
        <end position="352"/>
    </location>
</feature>
<dbReference type="EMBL" id="NIVC01000458">
    <property type="protein sequence ID" value="PAA82716.1"/>
    <property type="molecule type" value="Genomic_DNA"/>
</dbReference>
<evidence type="ECO:0000313" key="8">
    <source>
        <dbReference type="EMBL" id="PAA82716.1"/>
    </source>
</evidence>
<dbReference type="Gene3D" id="3.30.40.10">
    <property type="entry name" value="Zinc/RING finger domain, C3HC4 (zinc finger)"/>
    <property type="match status" value="1"/>
</dbReference>
<dbReference type="GO" id="GO:0005096">
    <property type="term" value="F:GTPase activator activity"/>
    <property type="evidence" value="ECO:0007669"/>
    <property type="project" value="InterPro"/>
</dbReference>
<feature type="non-terminal residue" evidence="8">
    <location>
        <position position="1"/>
    </location>
</feature>
<accession>A0A267G9Q8</accession>